<comment type="caution">
    <text evidence="2">The sequence shown here is derived from an EMBL/GenBank/DDBJ whole genome shotgun (WGS) entry which is preliminary data.</text>
</comment>
<organism evidence="2 3">
    <name type="scientific">Liparis tanakae</name>
    <name type="common">Tanaka's snailfish</name>
    <dbReference type="NCBI Taxonomy" id="230148"/>
    <lineage>
        <taxon>Eukaryota</taxon>
        <taxon>Metazoa</taxon>
        <taxon>Chordata</taxon>
        <taxon>Craniata</taxon>
        <taxon>Vertebrata</taxon>
        <taxon>Euteleostomi</taxon>
        <taxon>Actinopterygii</taxon>
        <taxon>Neopterygii</taxon>
        <taxon>Teleostei</taxon>
        <taxon>Neoteleostei</taxon>
        <taxon>Acanthomorphata</taxon>
        <taxon>Eupercaria</taxon>
        <taxon>Perciformes</taxon>
        <taxon>Cottioidei</taxon>
        <taxon>Cottales</taxon>
        <taxon>Liparidae</taxon>
        <taxon>Liparis</taxon>
    </lineage>
</organism>
<dbReference type="AlphaFoldDB" id="A0A4Z2GHR8"/>
<keyword evidence="1" id="KW-0732">Signal</keyword>
<sequence length="125" mass="13216">MTWCLALPHFLRRRVLAAVSDSESAGPQGGVQPVAVGAVRQVLLTRYLLDTVDTSMDLTSLSISAINMASCASFTSPLLGLKSRWVLATHRGRPFAFTTAPWVTAGRSSSTTATLCRSSSSTSGL</sequence>
<name>A0A4Z2GHR8_9TELE</name>
<protein>
    <recommendedName>
        <fullName evidence="4">Secreted protein</fullName>
    </recommendedName>
</protein>
<reference evidence="2 3" key="1">
    <citation type="submission" date="2019-03" db="EMBL/GenBank/DDBJ databases">
        <title>First draft genome of Liparis tanakae, snailfish: a comprehensive survey of snailfish specific genes.</title>
        <authorList>
            <person name="Kim W."/>
            <person name="Song I."/>
            <person name="Jeong J.-H."/>
            <person name="Kim D."/>
            <person name="Kim S."/>
            <person name="Ryu S."/>
            <person name="Song J.Y."/>
            <person name="Lee S.K."/>
        </authorList>
    </citation>
    <scope>NUCLEOTIDE SEQUENCE [LARGE SCALE GENOMIC DNA]</scope>
    <source>
        <tissue evidence="2">Muscle</tissue>
    </source>
</reference>
<evidence type="ECO:0008006" key="4">
    <source>
        <dbReference type="Google" id="ProtNLM"/>
    </source>
</evidence>
<evidence type="ECO:0000256" key="1">
    <source>
        <dbReference type="SAM" id="SignalP"/>
    </source>
</evidence>
<evidence type="ECO:0000313" key="2">
    <source>
        <dbReference type="EMBL" id="TNN52304.1"/>
    </source>
</evidence>
<keyword evidence="3" id="KW-1185">Reference proteome</keyword>
<feature type="chain" id="PRO_5021330225" description="Secreted protein" evidence="1">
    <location>
        <begin position="18"/>
        <end position="125"/>
    </location>
</feature>
<dbReference type="EMBL" id="SRLO01000551">
    <property type="protein sequence ID" value="TNN52304.1"/>
    <property type="molecule type" value="Genomic_DNA"/>
</dbReference>
<proteinExistence type="predicted"/>
<feature type="signal peptide" evidence="1">
    <location>
        <begin position="1"/>
        <end position="17"/>
    </location>
</feature>
<evidence type="ECO:0000313" key="3">
    <source>
        <dbReference type="Proteomes" id="UP000314294"/>
    </source>
</evidence>
<accession>A0A4Z2GHR8</accession>
<dbReference type="Proteomes" id="UP000314294">
    <property type="component" value="Unassembled WGS sequence"/>
</dbReference>
<gene>
    <name evidence="2" type="ORF">EYF80_037458</name>
</gene>